<name>A0AA97P9R1_PYRO3</name>
<dbReference type="EMBL" id="JH793688">
    <property type="protein sequence ID" value="ELQ44544.1"/>
    <property type="molecule type" value="Genomic_DNA"/>
</dbReference>
<sequence>MADEDVPLSFLNKEDYPIEYAYAPQPDLSQYTWLNVEAYQHYVRGNKVGRMVQPALWIGAQQAWAAAERPLDPFSPLDLILLCRVFRRKRTAAWTRATLGEDILVYKQICARKKSIFTRLRECPLVWALWALPTLVIVLSKKLTYIGIN</sequence>
<gene>
    <name evidence="1" type="ORF">OOU_Y34scaffold00077g1</name>
</gene>
<dbReference type="Proteomes" id="UP000011086">
    <property type="component" value="Unassembled WGS sequence"/>
</dbReference>
<organism evidence="1">
    <name type="scientific">Pyricularia oryzae (strain Y34)</name>
    <name type="common">Rice blast fungus</name>
    <name type="synonym">Magnaporthe oryzae</name>
    <dbReference type="NCBI Taxonomy" id="1143189"/>
    <lineage>
        <taxon>Eukaryota</taxon>
        <taxon>Fungi</taxon>
        <taxon>Dikarya</taxon>
        <taxon>Ascomycota</taxon>
        <taxon>Pezizomycotina</taxon>
        <taxon>Sordariomycetes</taxon>
        <taxon>Sordariomycetidae</taxon>
        <taxon>Magnaporthales</taxon>
        <taxon>Pyriculariaceae</taxon>
        <taxon>Pyricularia</taxon>
    </lineage>
</organism>
<accession>A0AA97P9R1</accession>
<reference evidence="1" key="1">
    <citation type="journal article" date="2012" name="PLoS Genet.">
        <title>Comparative analysis of the genomes of two field isolates of the rice blast fungus Magnaporthe oryzae.</title>
        <authorList>
            <person name="Xue M."/>
            <person name="Yang J."/>
            <person name="Li Z."/>
            <person name="Hu S."/>
            <person name="Yao N."/>
            <person name="Dean R.A."/>
            <person name="Zhao W."/>
            <person name="Shen M."/>
            <person name="Zhang H."/>
            <person name="Li C."/>
            <person name="Liu L."/>
            <person name="Cao L."/>
            <person name="Xu X."/>
            <person name="Xing Y."/>
            <person name="Hsiang T."/>
            <person name="Zhang Z."/>
            <person name="Xu J.R."/>
            <person name="Peng Y.L."/>
        </authorList>
    </citation>
    <scope>NUCLEOTIDE SEQUENCE</scope>
    <source>
        <strain evidence="1">Y34</strain>
    </source>
</reference>
<proteinExistence type="predicted"/>
<dbReference type="AlphaFoldDB" id="A0AA97P9R1"/>
<protein>
    <submittedName>
        <fullName evidence="1">Uncharacterized protein</fullName>
    </submittedName>
</protein>
<evidence type="ECO:0000313" key="1">
    <source>
        <dbReference type="EMBL" id="ELQ44544.1"/>
    </source>
</evidence>